<name>A0A0C3S699_PHLG1</name>
<organism evidence="1 2">
    <name type="scientific">Phlebiopsis gigantea (strain 11061_1 CR5-6)</name>
    <name type="common">White-rot fungus</name>
    <name type="synonym">Peniophora gigantea</name>
    <dbReference type="NCBI Taxonomy" id="745531"/>
    <lineage>
        <taxon>Eukaryota</taxon>
        <taxon>Fungi</taxon>
        <taxon>Dikarya</taxon>
        <taxon>Basidiomycota</taxon>
        <taxon>Agaricomycotina</taxon>
        <taxon>Agaricomycetes</taxon>
        <taxon>Polyporales</taxon>
        <taxon>Phanerochaetaceae</taxon>
        <taxon>Phlebiopsis</taxon>
    </lineage>
</organism>
<dbReference type="AlphaFoldDB" id="A0A0C3S699"/>
<dbReference type="HOGENOM" id="CLU_1896972_0_0_1"/>
<accession>A0A0C3S699</accession>
<dbReference type="Proteomes" id="UP000053257">
    <property type="component" value="Unassembled WGS sequence"/>
</dbReference>
<reference evidence="1 2" key="1">
    <citation type="journal article" date="2014" name="PLoS Genet.">
        <title>Analysis of the Phlebiopsis gigantea genome, transcriptome and secretome provides insight into its pioneer colonization strategies of wood.</title>
        <authorList>
            <person name="Hori C."/>
            <person name="Ishida T."/>
            <person name="Igarashi K."/>
            <person name="Samejima M."/>
            <person name="Suzuki H."/>
            <person name="Master E."/>
            <person name="Ferreira P."/>
            <person name="Ruiz-Duenas F.J."/>
            <person name="Held B."/>
            <person name="Canessa P."/>
            <person name="Larrondo L.F."/>
            <person name="Schmoll M."/>
            <person name="Druzhinina I.S."/>
            <person name="Kubicek C.P."/>
            <person name="Gaskell J.A."/>
            <person name="Kersten P."/>
            <person name="St John F."/>
            <person name="Glasner J."/>
            <person name="Sabat G."/>
            <person name="Splinter BonDurant S."/>
            <person name="Syed K."/>
            <person name="Yadav J."/>
            <person name="Mgbeahuruike A.C."/>
            <person name="Kovalchuk A."/>
            <person name="Asiegbu F.O."/>
            <person name="Lackner G."/>
            <person name="Hoffmeister D."/>
            <person name="Rencoret J."/>
            <person name="Gutierrez A."/>
            <person name="Sun H."/>
            <person name="Lindquist E."/>
            <person name="Barry K."/>
            <person name="Riley R."/>
            <person name="Grigoriev I.V."/>
            <person name="Henrissat B."/>
            <person name="Kues U."/>
            <person name="Berka R.M."/>
            <person name="Martinez A.T."/>
            <person name="Covert S.F."/>
            <person name="Blanchette R.A."/>
            <person name="Cullen D."/>
        </authorList>
    </citation>
    <scope>NUCLEOTIDE SEQUENCE [LARGE SCALE GENOMIC DNA]</scope>
    <source>
        <strain evidence="1 2">11061_1 CR5-6</strain>
    </source>
</reference>
<sequence length="134" mass="14961">MYTKATEMALATLNGVPVPNLDPPWALTLSHNSSLDIPFPKEPLCPQSFGGFGLPALSYRYEETSTSDTRVPLVWSSTGRRRTPYSLFANCDICMLPSEMRPHLCCALSPHGLYLLRTWVQPFANLTLTPYLAR</sequence>
<protein>
    <submittedName>
        <fullName evidence="1">Uncharacterized protein</fullName>
    </submittedName>
</protein>
<keyword evidence="2" id="KW-1185">Reference proteome</keyword>
<evidence type="ECO:0000313" key="1">
    <source>
        <dbReference type="EMBL" id="KIP03995.1"/>
    </source>
</evidence>
<proteinExistence type="predicted"/>
<evidence type="ECO:0000313" key="2">
    <source>
        <dbReference type="Proteomes" id="UP000053257"/>
    </source>
</evidence>
<gene>
    <name evidence="1" type="ORF">PHLGIDRAFT_214110</name>
</gene>
<dbReference type="EMBL" id="KN840591">
    <property type="protein sequence ID" value="KIP03995.1"/>
    <property type="molecule type" value="Genomic_DNA"/>
</dbReference>